<reference evidence="3" key="1">
    <citation type="submission" date="2017-09" db="EMBL/GenBank/DDBJ databases">
        <title>Depth-based differentiation of microbial function through sediment-hosted aquifers and enrichment of novel symbionts in the deep terrestrial subsurface.</title>
        <authorList>
            <person name="Probst A.J."/>
            <person name="Ladd B."/>
            <person name="Jarett J.K."/>
            <person name="Geller-Mcgrath D.E."/>
            <person name="Sieber C.M.K."/>
            <person name="Emerson J.B."/>
            <person name="Anantharaman K."/>
            <person name="Thomas B.C."/>
            <person name="Malmstrom R."/>
            <person name="Stieglmeier M."/>
            <person name="Klingl A."/>
            <person name="Woyke T."/>
            <person name="Ryan C.M."/>
            <person name="Banfield J.F."/>
        </authorList>
    </citation>
    <scope>NUCLEOTIDE SEQUENCE [LARGE SCALE GENOMIC DNA]</scope>
</reference>
<evidence type="ECO:0000259" key="1">
    <source>
        <dbReference type="Pfam" id="PF18643"/>
    </source>
</evidence>
<organism evidence="2 3">
    <name type="scientific">Candidatus Desantisbacteria bacterium CG_4_10_14_0_8_um_filter_39_17</name>
    <dbReference type="NCBI Taxonomy" id="1974542"/>
    <lineage>
        <taxon>Bacteria</taxon>
        <taxon>Candidatus Desantisiibacteriota</taxon>
    </lineage>
</organism>
<gene>
    <name evidence="2" type="ORF">COY51_05435</name>
</gene>
<accession>A0A2H9PAC1</accession>
<dbReference type="Proteomes" id="UP000234145">
    <property type="component" value="Unassembled WGS sequence"/>
</dbReference>
<dbReference type="Pfam" id="PF18643">
    <property type="entry name" value="RE_BsaWI"/>
    <property type="match status" value="1"/>
</dbReference>
<dbReference type="AlphaFoldDB" id="A0A2H9PAC1"/>
<dbReference type="EMBL" id="PFMS01000093">
    <property type="protein sequence ID" value="PIZ15358.1"/>
    <property type="molecule type" value="Genomic_DNA"/>
</dbReference>
<dbReference type="GO" id="GO:0032259">
    <property type="term" value="P:methylation"/>
    <property type="evidence" value="ECO:0007669"/>
    <property type="project" value="UniProtKB-KW"/>
</dbReference>
<name>A0A2H9PAC1_9BACT</name>
<sequence length="234" mass="27305">MTFKDMVVLYEKKKDKFGTEAYKHVSKVLDEAKELHRKDWLKNPTPQRDYEQSWKGFKGRNLERLIIYIIKDEVESLGLKIVSGNTLEQKKPENLSEELSKIKRAVSINYGEFGLHLPDADVIIYNPKNLKVIAILSSKSSMRERVSETGYWKIKLSQDPVTRNIRLLLVTPDLDGDLTYKFPTKKNRAIVEVDTDGGYVMSEAKIEETNKVKMFDKFIEDLRKFVKDREENKQ</sequence>
<protein>
    <submittedName>
        <fullName evidence="2">DNA modification methylase</fullName>
    </submittedName>
</protein>
<keyword evidence="2" id="KW-0808">Transferase</keyword>
<comment type="caution">
    <text evidence="2">The sequence shown here is derived from an EMBL/GenBank/DDBJ whole genome shotgun (WGS) entry which is preliminary data.</text>
</comment>
<keyword evidence="2" id="KW-0489">Methyltransferase</keyword>
<evidence type="ECO:0000313" key="2">
    <source>
        <dbReference type="EMBL" id="PIZ15358.1"/>
    </source>
</evidence>
<dbReference type="InterPro" id="IPR041551">
    <property type="entry name" value="RE_BsaWI"/>
</dbReference>
<feature type="domain" description="BsaWI restriction endonuclease type 2" evidence="1">
    <location>
        <begin position="97"/>
        <end position="201"/>
    </location>
</feature>
<proteinExistence type="predicted"/>
<evidence type="ECO:0000313" key="3">
    <source>
        <dbReference type="Proteomes" id="UP000234145"/>
    </source>
</evidence>
<dbReference type="GO" id="GO:0008168">
    <property type="term" value="F:methyltransferase activity"/>
    <property type="evidence" value="ECO:0007669"/>
    <property type="project" value="UniProtKB-KW"/>
</dbReference>